<keyword evidence="9" id="KW-1185">Reference proteome</keyword>
<accession>A0ABR1CK97</accession>
<feature type="compositionally biased region" description="Basic and acidic residues" evidence="7">
    <location>
        <begin position="46"/>
        <end position="56"/>
    </location>
</feature>
<keyword evidence="3 6" id="KW-0812">Transmembrane</keyword>
<comment type="subcellular location">
    <subcellularLocation>
        <location evidence="1">Membrane</location>
    </subcellularLocation>
    <subcellularLocation>
        <location evidence="6">Mitochondrion inner membrane</location>
        <topology evidence="6">Multi-pass membrane protein</topology>
    </subcellularLocation>
</comment>
<comment type="caution">
    <text evidence="8">The sequence shown here is derived from an EMBL/GenBank/DDBJ whole genome shotgun (WGS) entry which is preliminary data.</text>
</comment>
<keyword evidence="6" id="KW-0496">Mitochondrion</keyword>
<dbReference type="Proteomes" id="UP001303046">
    <property type="component" value="Unassembled WGS sequence"/>
</dbReference>
<dbReference type="PANTHER" id="PTHR23427">
    <property type="entry name" value="SURFEIT LOCUS PROTEIN"/>
    <property type="match status" value="1"/>
</dbReference>
<evidence type="ECO:0000313" key="8">
    <source>
        <dbReference type="EMBL" id="KAK6738365.1"/>
    </source>
</evidence>
<name>A0ABR1CK97_NECAM</name>
<feature type="transmembrane region" description="Helical" evidence="6">
    <location>
        <begin position="451"/>
        <end position="470"/>
    </location>
</feature>
<feature type="compositionally biased region" description="Low complexity" evidence="7">
    <location>
        <begin position="677"/>
        <end position="693"/>
    </location>
</feature>
<dbReference type="InterPro" id="IPR045214">
    <property type="entry name" value="Surf1/Surf4"/>
</dbReference>
<evidence type="ECO:0000256" key="5">
    <source>
        <dbReference type="ARBA" id="ARBA00023136"/>
    </source>
</evidence>
<organism evidence="8 9">
    <name type="scientific">Necator americanus</name>
    <name type="common">Human hookworm</name>
    <dbReference type="NCBI Taxonomy" id="51031"/>
    <lineage>
        <taxon>Eukaryota</taxon>
        <taxon>Metazoa</taxon>
        <taxon>Ecdysozoa</taxon>
        <taxon>Nematoda</taxon>
        <taxon>Chromadorea</taxon>
        <taxon>Rhabditida</taxon>
        <taxon>Rhabditina</taxon>
        <taxon>Rhabditomorpha</taxon>
        <taxon>Strongyloidea</taxon>
        <taxon>Ancylostomatidae</taxon>
        <taxon>Bunostominae</taxon>
        <taxon>Necator</taxon>
    </lineage>
</organism>
<reference evidence="8 9" key="1">
    <citation type="submission" date="2023-08" db="EMBL/GenBank/DDBJ databases">
        <title>A Necator americanus chromosomal reference genome.</title>
        <authorList>
            <person name="Ilik V."/>
            <person name="Petrzelkova K.J."/>
            <person name="Pardy F."/>
            <person name="Fuh T."/>
            <person name="Niatou-Singa F.S."/>
            <person name="Gouil Q."/>
            <person name="Baker L."/>
            <person name="Ritchie M.E."/>
            <person name="Jex A.R."/>
            <person name="Gazzola D."/>
            <person name="Li H."/>
            <person name="Toshio Fujiwara R."/>
            <person name="Zhan B."/>
            <person name="Aroian R.V."/>
            <person name="Pafco B."/>
            <person name="Schwarz E.M."/>
        </authorList>
    </citation>
    <scope>NUCLEOTIDE SEQUENCE [LARGE SCALE GENOMIC DNA]</scope>
    <source>
        <strain evidence="8 9">Aroian</strain>
        <tissue evidence="8">Whole animal</tissue>
    </source>
</reference>
<keyword evidence="4 6" id="KW-1133">Transmembrane helix</keyword>
<evidence type="ECO:0000256" key="2">
    <source>
        <dbReference type="ARBA" id="ARBA00007165"/>
    </source>
</evidence>
<dbReference type="PROSITE" id="PS50895">
    <property type="entry name" value="SURF1"/>
    <property type="match status" value="1"/>
</dbReference>
<comment type="function">
    <text evidence="6">Probably involved in the biogenesis of the COX complex.</text>
</comment>
<evidence type="ECO:0000256" key="1">
    <source>
        <dbReference type="ARBA" id="ARBA00004370"/>
    </source>
</evidence>
<evidence type="ECO:0000313" key="9">
    <source>
        <dbReference type="Proteomes" id="UP001303046"/>
    </source>
</evidence>
<evidence type="ECO:0000256" key="3">
    <source>
        <dbReference type="ARBA" id="ARBA00022692"/>
    </source>
</evidence>
<protein>
    <recommendedName>
        <fullName evidence="6">SURF1-like protein</fullName>
    </recommendedName>
</protein>
<evidence type="ECO:0000256" key="4">
    <source>
        <dbReference type="ARBA" id="ARBA00022989"/>
    </source>
</evidence>
<keyword evidence="6" id="KW-0999">Mitochondrion inner membrane</keyword>
<dbReference type="EMBL" id="JAVFWL010000002">
    <property type="protein sequence ID" value="KAK6738365.1"/>
    <property type="molecule type" value="Genomic_DNA"/>
</dbReference>
<sequence>MISPLLFSSSFQRILSRSSTFAAALPKGRGKEIISLDQCNKKKAQRREQTEGRENGNKGNKRFSAASLAMLFIPATTFGLGCWQTYRLRWKLDLIERLKLQLNEAAIDFPVDDISKLENMEYQRVRLSGEFLHEREFYISPRGRFDPGHEEKSTGSLLSSDNLSSHGAHIITPFRLSNSNLVVMINRGWVPASKIPPNSRSSSQPKGEVTIEAVVRKSEKRPQFVGENVPEKGLWFYKNFAQMAKQYNTDPIYLEAVYESTVPGGPIGGQSNVNVRNDHLSYLLTWFSLSAITLAMWSEELYPEDWTDPNDPTHGHLSSVTAEIARGGKDVRTCEEYDPTLRLILREMFRELNVDPSEKAFFSRLAKISLSSINMKIIGSYLEKETLENELVMREQVRGALHSMIEVYNEDSSVSAWQEVLTMAQPWISVLNMMILPPALFFVLKNVMGSRSLLSCIVLVFFIVSMITTYNRMYQEKLAQRMAEAMSRKEDACAANSLLEQSLEYLSSFLFFRKKSSCVSFIESQTVSIVAEISLLDVFSDVLSNSVFGILGNLGRHTNRFFREFYENVPLPAMLLMTVTLIFATVRIKTPLFTFEPLLLSTFRYATGSVVQYIDGSNVRELNDNHRATIRGGEAVEKADVQIRNRGRNALRHRRPNPHAAITSGAMARSLSRESSMDSSISMASNRSRSTPR</sequence>
<keyword evidence="5 6" id="KW-0472">Membrane</keyword>
<feature type="region of interest" description="Disordered" evidence="7">
    <location>
        <begin position="655"/>
        <end position="693"/>
    </location>
</feature>
<proteinExistence type="inferred from homology"/>
<comment type="similarity">
    <text evidence="2 6">Belongs to the SURF1 family.</text>
</comment>
<feature type="region of interest" description="Disordered" evidence="7">
    <location>
        <begin position="39"/>
        <end position="60"/>
    </location>
</feature>
<dbReference type="CDD" id="cd06662">
    <property type="entry name" value="SURF1"/>
    <property type="match status" value="1"/>
</dbReference>
<dbReference type="InterPro" id="IPR002994">
    <property type="entry name" value="Surf1/Shy1"/>
</dbReference>
<evidence type="ECO:0000256" key="7">
    <source>
        <dbReference type="SAM" id="MobiDB-lite"/>
    </source>
</evidence>
<evidence type="ECO:0000256" key="6">
    <source>
        <dbReference type="RuleBase" id="RU363076"/>
    </source>
</evidence>
<dbReference type="Pfam" id="PF02104">
    <property type="entry name" value="SURF1"/>
    <property type="match status" value="1"/>
</dbReference>
<feature type="transmembrane region" description="Helical" evidence="6">
    <location>
        <begin position="569"/>
        <end position="588"/>
    </location>
</feature>
<dbReference type="PANTHER" id="PTHR23427:SF2">
    <property type="entry name" value="SURFEIT LOCUS PROTEIN 1"/>
    <property type="match status" value="1"/>
</dbReference>
<gene>
    <name evidence="8" type="primary">Necator_chrII.g8259</name>
    <name evidence="8" type="ORF">RB195_020465</name>
</gene>